<dbReference type="EMBL" id="CAXITT010000212">
    <property type="protein sequence ID" value="CAL1535826.1"/>
    <property type="molecule type" value="Genomic_DNA"/>
</dbReference>
<feature type="compositionally biased region" description="Basic and acidic residues" evidence="1">
    <location>
        <begin position="124"/>
        <end position="133"/>
    </location>
</feature>
<sequence length="133" mass="15267">MNSIIAVLAALFACALAQPGGNNPVAQLFATYAGADNQFQQAEFNRFWLHFDTDNDGQIHKLEFDSVWRHESLPNPQNAPLFFLELDRVKDEVINNLDFPHIFRMFDENGESFSHPNRRSTLTSRHDITLQPH</sequence>
<protein>
    <recommendedName>
        <fullName evidence="3">EF-hand domain-containing protein</fullName>
    </recommendedName>
</protein>
<evidence type="ECO:0000313" key="5">
    <source>
        <dbReference type="Proteomes" id="UP001497497"/>
    </source>
</evidence>
<evidence type="ECO:0000259" key="3">
    <source>
        <dbReference type="PROSITE" id="PS50222"/>
    </source>
</evidence>
<evidence type="ECO:0000256" key="1">
    <source>
        <dbReference type="SAM" id="MobiDB-lite"/>
    </source>
</evidence>
<feature type="chain" id="PRO_5043976839" description="EF-hand domain-containing protein" evidence="2">
    <location>
        <begin position="18"/>
        <end position="133"/>
    </location>
</feature>
<dbReference type="GO" id="GO:0005509">
    <property type="term" value="F:calcium ion binding"/>
    <property type="evidence" value="ECO:0007669"/>
    <property type="project" value="InterPro"/>
</dbReference>
<reference evidence="4 5" key="1">
    <citation type="submission" date="2024-04" db="EMBL/GenBank/DDBJ databases">
        <authorList>
            <consortium name="Genoscope - CEA"/>
            <person name="William W."/>
        </authorList>
    </citation>
    <scope>NUCLEOTIDE SEQUENCE [LARGE SCALE GENOMIC DNA]</scope>
</reference>
<evidence type="ECO:0000256" key="2">
    <source>
        <dbReference type="SAM" id="SignalP"/>
    </source>
</evidence>
<dbReference type="InterPro" id="IPR002048">
    <property type="entry name" value="EF_hand_dom"/>
</dbReference>
<keyword evidence="5" id="KW-1185">Reference proteome</keyword>
<dbReference type="InterPro" id="IPR011992">
    <property type="entry name" value="EF-hand-dom_pair"/>
</dbReference>
<feature type="region of interest" description="Disordered" evidence="1">
    <location>
        <begin position="112"/>
        <end position="133"/>
    </location>
</feature>
<name>A0AAV2HU70_LYMST</name>
<feature type="compositionally biased region" description="Polar residues" evidence="1">
    <location>
        <begin position="112"/>
        <end position="123"/>
    </location>
</feature>
<dbReference type="AlphaFoldDB" id="A0AAV2HU70"/>
<accession>A0AAV2HU70</accession>
<organism evidence="4 5">
    <name type="scientific">Lymnaea stagnalis</name>
    <name type="common">Great pond snail</name>
    <name type="synonym">Helix stagnalis</name>
    <dbReference type="NCBI Taxonomy" id="6523"/>
    <lineage>
        <taxon>Eukaryota</taxon>
        <taxon>Metazoa</taxon>
        <taxon>Spiralia</taxon>
        <taxon>Lophotrochozoa</taxon>
        <taxon>Mollusca</taxon>
        <taxon>Gastropoda</taxon>
        <taxon>Heterobranchia</taxon>
        <taxon>Euthyneura</taxon>
        <taxon>Panpulmonata</taxon>
        <taxon>Hygrophila</taxon>
        <taxon>Lymnaeoidea</taxon>
        <taxon>Lymnaeidae</taxon>
        <taxon>Lymnaea</taxon>
    </lineage>
</organism>
<proteinExistence type="predicted"/>
<feature type="signal peptide" evidence="2">
    <location>
        <begin position="1"/>
        <end position="17"/>
    </location>
</feature>
<evidence type="ECO:0000313" key="4">
    <source>
        <dbReference type="EMBL" id="CAL1535826.1"/>
    </source>
</evidence>
<keyword evidence="2" id="KW-0732">Signal</keyword>
<dbReference type="PROSITE" id="PS50222">
    <property type="entry name" value="EF_HAND_2"/>
    <property type="match status" value="1"/>
</dbReference>
<comment type="caution">
    <text evidence="4">The sequence shown here is derived from an EMBL/GenBank/DDBJ whole genome shotgun (WGS) entry which is preliminary data.</text>
</comment>
<gene>
    <name evidence="4" type="ORF">GSLYS_00009786001</name>
</gene>
<dbReference type="Proteomes" id="UP001497497">
    <property type="component" value="Unassembled WGS sequence"/>
</dbReference>
<dbReference type="SUPFAM" id="SSF47473">
    <property type="entry name" value="EF-hand"/>
    <property type="match status" value="1"/>
</dbReference>
<feature type="domain" description="EF-hand" evidence="3">
    <location>
        <begin position="39"/>
        <end position="74"/>
    </location>
</feature>
<dbReference type="Gene3D" id="1.10.238.10">
    <property type="entry name" value="EF-hand"/>
    <property type="match status" value="1"/>
</dbReference>